<evidence type="ECO:0000313" key="2">
    <source>
        <dbReference type="EMBL" id="GAG08948.1"/>
    </source>
</evidence>
<gene>
    <name evidence="2" type="ORF">S01H1_42713</name>
</gene>
<evidence type="ECO:0000256" key="1">
    <source>
        <dbReference type="SAM" id="MobiDB-lite"/>
    </source>
</evidence>
<sequence length="238" mass="26580">MSVEVWDLVLNSEIENPPMKAVLLGLANHASPEGKHVYPSVKRLSIYTSLGESTVRAKLGELRKAGIITIVKKAYRYRPTEYNIDLQKLKSLRHPDLHLLEGSASTPTSRAASPGGLEAQTSRKPTSDLQEPSSRPPRAGGEPYLNRKEPIKPSRSKNERGGADFAEYNKIRKLLANRFILRTGLKAPPMTTDAQKKAAGAAWWSPIREICELVEWDLHRGMLLIDRVVEHMRDGKLT</sequence>
<evidence type="ECO:0008006" key="3">
    <source>
        <dbReference type="Google" id="ProtNLM"/>
    </source>
</evidence>
<name>X0V922_9ZZZZ</name>
<dbReference type="AlphaFoldDB" id="X0V922"/>
<proteinExistence type="predicted"/>
<comment type="caution">
    <text evidence="2">The sequence shown here is derived from an EMBL/GenBank/DDBJ whole genome shotgun (WGS) entry which is preliminary data.</text>
</comment>
<feature type="compositionally biased region" description="Basic and acidic residues" evidence="1">
    <location>
        <begin position="145"/>
        <end position="163"/>
    </location>
</feature>
<feature type="non-terminal residue" evidence="2">
    <location>
        <position position="238"/>
    </location>
</feature>
<reference evidence="2" key="1">
    <citation type="journal article" date="2014" name="Front. Microbiol.">
        <title>High frequency of phylogenetically diverse reductive dehalogenase-homologous genes in deep subseafloor sedimentary metagenomes.</title>
        <authorList>
            <person name="Kawai M."/>
            <person name="Futagami T."/>
            <person name="Toyoda A."/>
            <person name="Takaki Y."/>
            <person name="Nishi S."/>
            <person name="Hori S."/>
            <person name="Arai W."/>
            <person name="Tsubouchi T."/>
            <person name="Morono Y."/>
            <person name="Uchiyama I."/>
            <person name="Ito T."/>
            <person name="Fujiyama A."/>
            <person name="Inagaki F."/>
            <person name="Takami H."/>
        </authorList>
    </citation>
    <scope>NUCLEOTIDE SEQUENCE</scope>
    <source>
        <strain evidence="2">Expedition CK06-06</strain>
    </source>
</reference>
<feature type="region of interest" description="Disordered" evidence="1">
    <location>
        <begin position="100"/>
        <end position="163"/>
    </location>
</feature>
<accession>X0V922</accession>
<organism evidence="2">
    <name type="scientific">marine sediment metagenome</name>
    <dbReference type="NCBI Taxonomy" id="412755"/>
    <lineage>
        <taxon>unclassified sequences</taxon>
        <taxon>metagenomes</taxon>
        <taxon>ecological metagenomes</taxon>
    </lineage>
</organism>
<feature type="compositionally biased region" description="Low complexity" evidence="1">
    <location>
        <begin position="103"/>
        <end position="114"/>
    </location>
</feature>
<dbReference type="EMBL" id="BARS01027175">
    <property type="protein sequence ID" value="GAG08948.1"/>
    <property type="molecule type" value="Genomic_DNA"/>
</dbReference>
<feature type="compositionally biased region" description="Polar residues" evidence="1">
    <location>
        <begin position="119"/>
        <end position="133"/>
    </location>
</feature>
<protein>
    <recommendedName>
        <fullName evidence="3">Helix-turn-helix domain-containing protein</fullName>
    </recommendedName>
</protein>
<dbReference type="Pfam" id="PF13730">
    <property type="entry name" value="HTH_36"/>
    <property type="match status" value="1"/>
</dbReference>